<evidence type="ECO:0000313" key="3">
    <source>
        <dbReference type="Proteomes" id="UP000321798"/>
    </source>
</evidence>
<feature type="transmembrane region" description="Helical" evidence="1">
    <location>
        <begin position="370"/>
        <end position="393"/>
    </location>
</feature>
<feature type="transmembrane region" description="Helical" evidence="1">
    <location>
        <begin position="63"/>
        <end position="85"/>
    </location>
</feature>
<protein>
    <recommendedName>
        <fullName evidence="4">DUF2029 domain-containing protein</fullName>
    </recommendedName>
</protein>
<keyword evidence="1" id="KW-0812">Transmembrane</keyword>
<dbReference type="EMBL" id="BKAL01000007">
    <property type="protein sequence ID" value="GEP69432.1"/>
    <property type="molecule type" value="Genomic_DNA"/>
</dbReference>
<keyword evidence="3" id="KW-1185">Reference proteome</keyword>
<proteinExistence type="predicted"/>
<keyword evidence="1" id="KW-1133">Transmembrane helix</keyword>
<feature type="transmembrane region" description="Helical" evidence="1">
    <location>
        <begin position="37"/>
        <end position="56"/>
    </location>
</feature>
<keyword evidence="1" id="KW-0472">Membrane</keyword>
<feature type="transmembrane region" description="Helical" evidence="1">
    <location>
        <begin position="183"/>
        <end position="203"/>
    </location>
</feature>
<feature type="transmembrane region" description="Helical" evidence="1">
    <location>
        <begin position="263"/>
        <end position="282"/>
    </location>
</feature>
<feature type="transmembrane region" description="Helical" evidence="1">
    <location>
        <begin position="105"/>
        <end position="122"/>
    </location>
</feature>
<dbReference type="Proteomes" id="UP000321798">
    <property type="component" value="Unassembled WGS sequence"/>
</dbReference>
<evidence type="ECO:0008006" key="4">
    <source>
        <dbReference type="Google" id="ProtNLM"/>
    </source>
</evidence>
<evidence type="ECO:0000256" key="1">
    <source>
        <dbReference type="SAM" id="Phobius"/>
    </source>
</evidence>
<accession>A0A512PE66</accession>
<reference evidence="2 3" key="1">
    <citation type="submission" date="2019-07" db="EMBL/GenBank/DDBJ databases">
        <title>Whole genome shotgun sequence of Cellulomonas soli NBRC 109434.</title>
        <authorList>
            <person name="Hosoyama A."/>
            <person name="Uohara A."/>
            <person name="Ohji S."/>
            <person name="Ichikawa N."/>
        </authorList>
    </citation>
    <scope>NUCLEOTIDE SEQUENCE [LARGE SCALE GENOMIC DNA]</scope>
    <source>
        <strain evidence="2 3">NBRC 109434</strain>
    </source>
</reference>
<feature type="transmembrane region" description="Helical" evidence="1">
    <location>
        <begin position="298"/>
        <end position="315"/>
    </location>
</feature>
<organism evidence="2 3">
    <name type="scientific">Cellulomonas soli</name>
    <dbReference type="NCBI Taxonomy" id="931535"/>
    <lineage>
        <taxon>Bacteria</taxon>
        <taxon>Bacillati</taxon>
        <taxon>Actinomycetota</taxon>
        <taxon>Actinomycetes</taxon>
        <taxon>Micrococcales</taxon>
        <taxon>Cellulomonadaceae</taxon>
        <taxon>Cellulomonas</taxon>
    </lineage>
</organism>
<gene>
    <name evidence="2" type="ORF">CSO01_21470</name>
</gene>
<feature type="transmembrane region" description="Helical" evidence="1">
    <location>
        <begin position="321"/>
        <end position="339"/>
    </location>
</feature>
<dbReference type="AlphaFoldDB" id="A0A512PE66"/>
<comment type="caution">
    <text evidence="2">The sequence shown here is derived from an EMBL/GenBank/DDBJ whole genome shotgun (WGS) entry which is preliminary data.</text>
</comment>
<feature type="transmembrane region" description="Helical" evidence="1">
    <location>
        <begin position="346"/>
        <end position="364"/>
    </location>
</feature>
<sequence>MGVVAIPEKAFWDLTLYRYWMWQGLEQGHWPVLSGEWVYPAGAIVPMLAAAVGGTGTGSGYMVAWSLMITLLDAVAVLVLLHAPVLARSAPPQTGDDEPGADVPIGPRLGAWCWIAFLLLLGPVAMGRLDAVVAPLVVVGLVLALRSPRTSAALLAFGTWVKVSPGPLLLPQVLAVRRPWRDVVLPAAVVSALVSGVVVLGGGGQHLLSFLGEQDGRGLQIEAVGGTPWLIAALWSTSVRREWNEALVTVELHGVGAQGMADVLGALFVLAVVACAALLWWVRRRTGPVFWEDEDARLAFVMRGAMLVSTALIVFNKVGSPQYVGWLAAPVVVALSLGLPRWRTTAVLVLGIAAATQVVFPWSYDLILSGVPGATLVLVGRNVALVVLLVHTARELWTEAVRRTSATTHRPRGVSAEL</sequence>
<name>A0A512PE66_9CELL</name>
<evidence type="ECO:0000313" key="2">
    <source>
        <dbReference type="EMBL" id="GEP69432.1"/>
    </source>
</evidence>